<dbReference type="AlphaFoldDB" id="A0A1F5X361"/>
<comment type="caution">
    <text evidence="8">The sequence shown here is derived from an EMBL/GenBank/DDBJ whole genome shotgun (WGS) entry which is preliminary data.</text>
</comment>
<organism evidence="8 9">
    <name type="scientific">Candidatus Giovannonibacteria bacterium RIFCSPLOWO2_01_FULL_44_16</name>
    <dbReference type="NCBI Taxonomy" id="1798348"/>
    <lineage>
        <taxon>Bacteria</taxon>
        <taxon>Candidatus Giovannoniibacteriota</taxon>
    </lineage>
</organism>
<dbReference type="Pfam" id="PF07681">
    <property type="entry name" value="DoxX"/>
    <property type="match status" value="1"/>
</dbReference>
<dbReference type="GO" id="GO:0005886">
    <property type="term" value="C:plasma membrane"/>
    <property type="evidence" value="ECO:0007669"/>
    <property type="project" value="UniProtKB-SubCell"/>
</dbReference>
<reference evidence="8 9" key="1">
    <citation type="journal article" date="2016" name="Nat. Commun.">
        <title>Thousands of microbial genomes shed light on interconnected biogeochemical processes in an aquifer system.</title>
        <authorList>
            <person name="Anantharaman K."/>
            <person name="Brown C.T."/>
            <person name="Hug L.A."/>
            <person name="Sharon I."/>
            <person name="Castelle C.J."/>
            <person name="Probst A.J."/>
            <person name="Thomas B.C."/>
            <person name="Singh A."/>
            <person name="Wilkins M.J."/>
            <person name="Karaoz U."/>
            <person name="Brodie E.L."/>
            <person name="Williams K.H."/>
            <person name="Hubbard S.S."/>
            <person name="Banfield J.F."/>
        </authorList>
    </citation>
    <scope>NUCLEOTIDE SEQUENCE [LARGE SCALE GENOMIC DNA]</scope>
</reference>
<evidence type="ECO:0000256" key="2">
    <source>
        <dbReference type="ARBA" id="ARBA00006679"/>
    </source>
</evidence>
<dbReference type="PANTHER" id="PTHR33452">
    <property type="entry name" value="OXIDOREDUCTASE CATD-RELATED"/>
    <property type="match status" value="1"/>
</dbReference>
<evidence type="ECO:0000256" key="4">
    <source>
        <dbReference type="ARBA" id="ARBA00022692"/>
    </source>
</evidence>
<keyword evidence="6 7" id="KW-0472">Membrane</keyword>
<gene>
    <name evidence="8" type="ORF">A2924_04370</name>
</gene>
<dbReference type="InterPro" id="IPR032808">
    <property type="entry name" value="DoxX"/>
</dbReference>
<keyword evidence="5 7" id="KW-1133">Transmembrane helix</keyword>
<dbReference type="PANTHER" id="PTHR33452:SF1">
    <property type="entry name" value="INNER MEMBRANE PROTEIN YPHA-RELATED"/>
    <property type="match status" value="1"/>
</dbReference>
<evidence type="ECO:0000256" key="7">
    <source>
        <dbReference type="SAM" id="Phobius"/>
    </source>
</evidence>
<dbReference type="Proteomes" id="UP000178046">
    <property type="component" value="Unassembled WGS sequence"/>
</dbReference>
<evidence type="ECO:0000313" key="9">
    <source>
        <dbReference type="Proteomes" id="UP000178046"/>
    </source>
</evidence>
<evidence type="ECO:0000256" key="5">
    <source>
        <dbReference type="ARBA" id="ARBA00022989"/>
    </source>
</evidence>
<dbReference type="EMBL" id="MFIA01000034">
    <property type="protein sequence ID" value="OGF82011.1"/>
    <property type="molecule type" value="Genomic_DNA"/>
</dbReference>
<accession>A0A1F5X361</accession>
<name>A0A1F5X361_9BACT</name>
<dbReference type="InterPro" id="IPR051907">
    <property type="entry name" value="DoxX-like_oxidoreductase"/>
</dbReference>
<evidence type="ECO:0000256" key="1">
    <source>
        <dbReference type="ARBA" id="ARBA00004651"/>
    </source>
</evidence>
<sequence>MENKNLDIALLVLRIGLAAVFLLFGFHKLASPSQTTAEIQLLLNFLGLGAAAAINFYMGLTEVAVGLGLAFGVKTRWVGFLAALLTASFLGSFLAKYGISTNPDLYRDVGLTAIGIAVALLGGGKYSLDNRKKE</sequence>
<feature type="transmembrane region" description="Helical" evidence="7">
    <location>
        <begin position="6"/>
        <end position="27"/>
    </location>
</feature>
<keyword evidence="4 7" id="KW-0812">Transmembrane</keyword>
<keyword evidence="3" id="KW-1003">Cell membrane</keyword>
<evidence type="ECO:0008006" key="10">
    <source>
        <dbReference type="Google" id="ProtNLM"/>
    </source>
</evidence>
<protein>
    <recommendedName>
        <fullName evidence="10">DoxX family protein</fullName>
    </recommendedName>
</protein>
<evidence type="ECO:0000256" key="3">
    <source>
        <dbReference type="ARBA" id="ARBA00022475"/>
    </source>
</evidence>
<feature type="transmembrane region" description="Helical" evidence="7">
    <location>
        <begin position="109"/>
        <end position="128"/>
    </location>
</feature>
<evidence type="ECO:0000313" key="8">
    <source>
        <dbReference type="EMBL" id="OGF82011.1"/>
    </source>
</evidence>
<comment type="similarity">
    <text evidence="2">Belongs to the DoxX family.</text>
</comment>
<comment type="subcellular location">
    <subcellularLocation>
        <location evidence="1">Cell membrane</location>
        <topology evidence="1">Multi-pass membrane protein</topology>
    </subcellularLocation>
</comment>
<proteinExistence type="inferred from homology"/>
<evidence type="ECO:0000256" key="6">
    <source>
        <dbReference type="ARBA" id="ARBA00023136"/>
    </source>
</evidence>
<feature type="transmembrane region" description="Helical" evidence="7">
    <location>
        <begin position="77"/>
        <end position="97"/>
    </location>
</feature>